<dbReference type="Pfam" id="PF17910">
    <property type="entry name" value="FeoB_Cyto"/>
    <property type="match status" value="1"/>
</dbReference>
<dbReference type="InterPro" id="IPR050860">
    <property type="entry name" value="FeoB_GTPase"/>
</dbReference>
<dbReference type="GO" id="GO:0005886">
    <property type="term" value="C:plasma membrane"/>
    <property type="evidence" value="ECO:0007669"/>
    <property type="project" value="UniProtKB-SubCell"/>
</dbReference>
<dbReference type="GO" id="GO:0046872">
    <property type="term" value="F:metal ion binding"/>
    <property type="evidence" value="ECO:0007669"/>
    <property type="project" value="UniProtKB-KW"/>
</dbReference>
<dbReference type="InterPro" id="IPR041069">
    <property type="entry name" value="FeoB_Cyto"/>
</dbReference>
<evidence type="ECO:0000259" key="17">
    <source>
        <dbReference type="PROSITE" id="PS51711"/>
    </source>
</evidence>
<dbReference type="InterPro" id="IPR003373">
    <property type="entry name" value="Fe2_transport_prot-B"/>
</dbReference>
<dbReference type="InterPro" id="IPR006073">
    <property type="entry name" value="GTP-bd"/>
</dbReference>
<feature type="transmembrane region" description="Helical" evidence="16">
    <location>
        <begin position="455"/>
        <end position="475"/>
    </location>
</feature>
<evidence type="ECO:0000256" key="7">
    <source>
        <dbReference type="ARBA" id="ARBA00022741"/>
    </source>
</evidence>
<feature type="transmembrane region" description="Helical" evidence="16">
    <location>
        <begin position="616"/>
        <end position="636"/>
    </location>
</feature>
<evidence type="ECO:0000256" key="6">
    <source>
        <dbReference type="ARBA" id="ARBA00022692"/>
    </source>
</evidence>
<keyword evidence="19" id="KW-1185">Reference proteome</keyword>
<feature type="transmembrane region" description="Helical" evidence="16">
    <location>
        <begin position="280"/>
        <end position="302"/>
    </location>
</feature>
<dbReference type="InterPro" id="IPR030389">
    <property type="entry name" value="G_FEOB_dom"/>
</dbReference>
<dbReference type="PANTHER" id="PTHR43185:SF1">
    <property type="entry name" value="FE(2+) TRANSPORTER FEOB"/>
    <property type="match status" value="1"/>
</dbReference>
<dbReference type="SUPFAM" id="SSF52540">
    <property type="entry name" value="P-loop containing nucleoside triphosphate hydrolases"/>
    <property type="match status" value="1"/>
</dbReference>
<dbReference type="Gene3D" id="1.10.287.1770">
    <property type="match status" value="1"/>
</dbReference>
<feature type="transmembrane region" description="Helical" evidence="16">
    <location>
        <begin position="340"/>
        <end position="369"/>
    </location>
</feature>
<dbReference type="RefSeq" id="WP_160626483.1">
    <property type="nucleotide sequence ID" value="NZ_CP047593.1"/>
</dbReference>
<evidence type="ECO:0000313" key="18">
    <source>
        <dbReference type="EMBL" id="QHI68298.1"/>
    </source>
</evidence>
<dbReference type="PRINTS" id="PR00326">
    <property type="entry name" value="GTP1OBG"/>
</dbReference>
<keyword evidence="6 16" id="KW-0812">Transmembrane</keyword>
<dbReference type="NCBIfam" id="TIGR00437">
    <property type="entry name" value="feoB"/>
    <property type="match status" value="1"/>
</dbReference>
<keyword evidence="12 16" id="KW-0472">Membrane</keyword>
<evidence type="ECO:0000256" key="14">
    <source>
        <dbReference type="PIRSR" id="PIRSR603373-1"/>
    </source>
</evidence>
<dbReference type="Pfam" id="PF07670">
    <property type="entry name" value="Gate"/>
    <property type="match status" value="2"/>
</dbReference>
<dbReference type="Pfam" id="PF02421">
    <property type="entry name" value="FeoB_N"/>
    <property type="match status" value="1"/>
</dbReference>
<keyword evidence="15" id="KW-0479">Metal-binding</keyword>
<dbReference type="PROSITE" id="PS51711">
    <property type="entry name" value="G_FEOB"/>
    <property type="match status" value="1"/>
</dbReference>
<keyword evidence="9 16" id="KW-0408">Iron</keyword>
<evidence type="ECO:0000256" key="2">
    <source>
        <dbReference type="ARBA" id="ARBA00022448"/>
    </source>
</evidence>
<feature type="transmembrane region" description="Helical" evidence="16">
    <location>
        <begin position="643"/>
        <end position="664"/>
    </location>
</feature>
<dbReference type="KEGG" id="taer:GT409_02110"/>
<comment type="similarity">
    <text evidence="16">Belongs to the TRAFAC class TrmE-Era-EngA-EngB-Septin-like GTPase superfamily. FeoB GTPase (TC 9.A.8) family.</text>
</comment>
<accession>A0A6P1M806</accession>
<feature type="transmembrane region" description="Helical" evidence="16">
    <location>
        <begin position="513"/>
        <end position="534"/>
    </location>
</feature>
<gene>
    <name evidence="18" type="primary">feoB</name>
    <name evidence="18" type="ORF">GT409_02110</name>
</gene>
<keyword evidence="2 16" id="KW-0813">Transport</keyword>
<evidence type="ECO:0000256" key="5">
    <source>
        <dbReference type="ARBA" id="ARBA00022519"/>
    </source>
</evidence>
<keyword evidence="11 14" id="KW-0342">GTP-binding</keyword>
<dbReference type="GO" id="GO:0005525">
    <property type="term" value="F:GTP binding"/>
    <property type="evidence" value="ECO:0007669"/>
    <property type="project" value="UniProtKB-KW"/>
</dbReference>
<keyword evidence="8 16" id="KW-1133">Transmembrane helix</keyword>
<keyword evidence="10" id="KW-0406">Ion transport</keyword>
<feature type="binding site" evidence="14">
    <location>
        <begin position="56"/>
        <end position="59"/>
    </location>
    <ligand>
        <name>GTP</name>
        <dbReference type="ChEBI" id="CHEBI:37565"/>
        <label>3</label>
    </ligand>
</feature>
<organism evidence="18 19">
    <name type="scientific">Tichowtungia aerotolerans</name>
    <dbReference type="NCBI Taxonomy" id="2697043"/>
    <lineage>
        <taxon>Bacteria</taxon>
        <taxon>Pseudomonadati</taxon>
        <taxon>Kiritimatiellota</taxon>
        <taxon>Tichowtungiia</taxon>
        <taxon>Tichowtungiales</taxon>
        <taxon>Tichowtungiaceae</taxon>
        <taxon>Tichowtungia</taxon>
    </lineage>
</organism>
<dbReference type="GO" id="GO:0015093">
    <property type="term" value="F:ferrous iron transmembrane transporter activity"/>
    <property type="evidence" value="ECO:0007669"/>
    <property type="project" value="UniProtKB-UniRule"/>
</dbReference>
<name>A0A6P1M806_9BACT</name>
<comment type="function">
    <text evidence="16">Probable transporter of a GTP-driven Fe(2+) uptake system.</text>
</comment>
<reference evidence="18 19" key="1">
    <citation type="submission" date="2020-01" db="EMBL/GenBank/DDBJ databases">
        <title>Ponticoccus aerotolerans gen. nov., sp. nov., an anaerobic bacterium and proposal of Ponticoccusceae fam. nov., Ponticoccusles ord. nov. and Ponticoccuse classis nov. in the phylum Kiritimatiellaeota.</title>
        <authorList>
            <person name="Zhou L.Y."/>
            <person name="Du Z.J."/>
        </authorList>
    </citation>
    <scope>NUCLEOTIDE SEQUENCE [LARGE SCALE GENOMIC DNA]</scope>
    <source>
        <strain evidence="18 19">S-5007</strain>
    </source>
</reference>
<evidence type="ECO:0000256" key="4">
    <source>
        <dbReference type="ARBA" id="ARBA00022496"/>
    </source>
</evidence>
<dbReference type="Gene3D" id="3.40.50.300">
    <property type="entry name" value="P-loop containing nucleotide triphosphate hydrolases"/>
    <property type="match status" value="1"/>
</dbReference>
<feature type="binding site" evidence="14">
    <location>
        <begin position="35"/>
        <end position="39"/>
    </location>
    <ligand>
        <name>GTP</name>
        <dbReference type="ChEBI" id="CHEBI:37565"/>
        <label>2</label>
    </ligand>
</feature>
<sequence length="703" mass="76959">MKNFTIALAGNPNCGKTTLFNALTSSRERVGNWPGVTVEHLEGGYAFEDADYRVVDLPGIYSFSAGSLDEVAARDYILKEKPDAIVNVIDARNVERSLYLTAQLLEMRVPLVVVVNMAGLAKKRHIEVQISHLQKHLDCPVLQVEAIRKDDVGGLQQVIKKTAAEKPISKTHVQYDAVVEKAIDELMPEVTEAAKRVDVSARWLAVKLLERDHVAEDLTIGVCDELRAVQIDRVEKHIGEDIEIVMADGRYGFVHGLALDVVKRTGEMRKRMSDAIDRIVLSRALGIPLFLTIMYAVFSITINLSGPIIDWIDGVFGAVLVDGLGGWLEGIGSPMWLSVLLADGLGGGIQTVATFIPPIFFMFLCLSLLEESGYMARAAFVMDRSLRAIGLPGKAFIPMLVGFGCNVPGIMAARTLDNQRDRTLTVLLNPFMSCGARLPVYALFAGIFFPEQGGAVIFSLYLTGILLAIGSGLLFRRTILKGEASTFVMELPPYHVPRLAAISYHTWERLKEFILRAGKIILVLVLILSFLWSIGTDGSFGNQESDKSVLSAASRVITPVFHPMGITDENWPATLGLVTGIFGKELVVGTLNTFYGADGADPEASMLAAFDGRAGAFAYLLFVLIYMPCVAAVAAIQRETGWNWMFFSVFYLTALAWMFAVLFYQTATAVAHPVSSVFWCGGILLAMFAFAGLLKLISKKRIN</sequence>
<keyword evidence="3" id="KW-1003">Cell membrane</keyword>
<feature type="transmembrane region" description="Helical" evidence="16">
    <location>
        <begin position="676"/>
        <end position="697"/>
    </location>
</feature>
<evidence type="ECO:0000256" key="16">
    <source>
        <dbReference type="RuleBase" id="RU362098"/>
    </source>
</evidence>
<dbReference type="PANTHER" id="PTHR43185">
    <property type="entry name" value="FERROUS IRON TRANSPORT PROTEIN B"/>
    <property type="match status" value="1"/>
</dbReference>
<dbReference type="AlphaFoldDB" id="A0A6P1M806"/>
<evidence type="ECO:0000256" key="10">
    <source>
        <dbReference type="ARBA" id="ARBA00023065"/>
    </source>
</evidence>
<dbReference type="Proteomes" id="UP000464954">
    <property type="component" value="Chromosome"/>
</dbReference>
<dbReference type="Pfam" id="PF07664">
    <property type="entry name" value="FeoB_C"/>
    <property type="match status" value="1"/>
</dbReference>
<protein>
    <recommendedName>
        <fullName evidence="13 16">Ferrous iron transport protein B</fullName>
    </recommendedName>
</protein>
<keyword evidence="7 14" id="KW-0547">Nucleotide-binding</keyword>
<proteinExistence type="inferred from homology"/>
<evidence type="ECO:0000256" key="15">
    <source>
        <dbReference type="PIRSR" id="PIRSR603373-2"/>
    </source>
</evidence>
<evidence type="ECO:0000256" key="9">
    <source>
        <dbReference type="ARBA" id="ARBA00023004"/>
    </source>
</evidence>
<feature type="binding site" evidence="15">
    <location>
        <position position="21"/>
    </location>
    <ligand>
        <name>Mg(2+)</name>
        <dbReference type="ChEBI" id="CHEBI:18420"/>
        <label>2</label>
    </ligand>
</feature>
<evidence type="ECO:0000313" key="19">
    <source>
        <dbReference type="Proteomes" id="UP000464954"/>
    </source>
</evidence>
<dbReference type="InterPro" id="IPR027417">
    <property type="entry name" value="P-loop_NTPase"/>
</dbReference>
<feature type="binding site" evidence="15">
    <location>
        <position position="22"/>
    </location>
    <ligand>
        <name>Mg(2+)</name>
        <dbReference type="ChEBI" id="CHEBI:18420"/>
        <label>1</label>
    </ligand>
</feature>
<keyword evidence="4 16" id="KW-0410">Iron transport</keyword>
<dbReference type="CDD" id="cd01879">
    <property type="entry name" value="FeoB"/>
    <property type="match status" value="1"/>
</dbReference>
<dbReference type="InterPro" id="IPR011640">
    <property type="entry name" value="Fe2_transport_prot_B_C"/>
</dbReference>
<feature type="domain" description="FeoB-type G" evidence="17">
    <location>
        <begin position="3"/>
        <end position="165"/>
    </location>
</feature>
<feature type="transmembrane region" description="Helical" evidence="16">
    <location>
        <begin position="389"/>
        <end position="412"/>
    </location>
</feature>
<dbReference type="InterPro" id="IPR011642">
    <property type="entry name" value="Gate_dom"/>
</dbReference>
<dbReference type="FunFam" id="3.40.50.300:FF:000426">
    <property type="entry name" value="Ferrous iron transport protein B"/>
    <property type="match status" value="1"/>
</dbReference>
<feature type="binding site" evidence="15">
    <location>
        <position position="24"/>
    </location>
    <ligand>
        <name>Mg(2+)</name>
        <dbReference type="ChEBI" id="CHEBI:18420"/>
        <label>2</label>
    </ligand>
</feature>
<feature type="binding site" evidence="14">
    <location>
        <begin position="10"/>
        <end position="17"/>
    </location>
    <ligand>
        <name>GTP</name>
        <dbReference type="ChEBI" id="CHEBI:37565"/>
        <label>1</label>
    </ligand>
</feature>
<evidence type="ECO:0000256" key="8">
    <source>
        <dbReference type="ARBA" id="ARBA00022989"/>
    </source>
</evidence>
<keyword evidence="5" id="KW-0997">Cell inner membrane</keyword>
<evidence type="ECO:0000256" key="13">
    <source>
        <dbReference type="NCBIfam" id="TIGR00437"/>
    </source>
</evidence>
<evidence type="ECO:0000256" key="3">
    <source>
        <dbReference type="ARBA" id="ARBA00022475"/>
    </source>
</evidence>
<comment type="subcellular location">
    <subcellularLocation>
        <location evidence="1 16">Cell inner membrane</location>
        <topology evidence="1 16">Multi-pass membrane protein</topology>
    </subcellularLocation>
</comment>
<evidence type="ECO:0000256" key="1">
    <source>
        <dbReference type="ARBA" id="ARBA00004429"/>
    </source>
</evidence>
<evidence type="ECO:0000256" key="12">
    <source>
        <dbReference type="ARBA" id="ARBA00023136"/>
    </source>
</evidence>
<keyword evidence="15" id="KW-0460">Magnesium</keyword>
<dbReference type="EMBL" id="CP047593">
    <property type="protein sequence ID" value="QHI68298.1"/>
    <property type="molecule type" value="Genomic_DNA"/>
</dbReference>
<evidence type="ECO:0000256" key="11">
    <source>
        <dbReference type="ARBA" id="ARBA00023134"/>
    </source>
</evidence>